<sequence>NGLCTASKKQMEEYINTCKQAVGNHSSLIENKRINFIAGCAFDRCIITQAGGEVDEIQEWLNQWPRMVEHEVFEEEHQVFYTEEELEDLVSLFEYYDYLDDKDQTTDNLDEKDQTTDNLDEKDQTTVIGNDDTTNTTTSAPELTCPIFKAIEVGNKQFAFFACPKTFNEARDFCELHGWTLASPAEHFYKFNKMMPGNGEYYLNVQPDKSPLTYRPMRWYWQIYFMRTETTKAQWKKYQYNRVKLESHKFCASLFQNDGLLACKCEHKWYFACESFNSFNVQRSVMEGDEDANKLISPERKF</sequence>
<dbReference type="Gene3D" id="3.10.100.10">
    <property type="entry name" value="Mannose-Binding Protein A, subunit A"/>
    <property type="match status" value="1"/>
</dbReference>
<dbReference type="InterPro" id="IPR016187">
    <property type="entry name" value="CTDL_fold"/>
</dbReference>
<feature type="non-terminal residue" evidence="2">
    <location>
        <position position="1"/>
    </location>
</feature>
<feature type="compositionally biased region" description="Basic and acidic residues" evidence="1">
    <location>
        <begin position="104"/>
        <end position="124"/>
    </location>
</feature>
<keyword evidence="3" id="KW-1185">Reference proteome</keyword>
<evidence type="ECO:0000313" key="2">
    <source>
        <dbReference type="EMBL" id="CAL4130110.1"/>
    </source>
</evidence>
<dbReference type="AlphaFoldDB" id="A0AAV2RMS4"/>
<protein>
    <recommendedName>
        <fullName evidence="4">C-type lectin domain-containing protein</fullName>
    </recommendedName>
</protein>
<comment type="caution">
    <text evidence="2">The sequence shown here is derived from an EMBL/GenBank/DDBJ whole genome shotgun (WGS) entry which is preliminary data.</text>
</comment>
<name>A0AAV2RMS4_MEGNR</name>
<dbReference type="InterPro" id="IPR016186">
    <property type="entry name" value="C-type_lectin-like/link_sf"/>
</dbReference>
<accession>A0AAV2RMS4</accession>
<proteinExistence type="predicted"/>
<dbReference type="Proteomes" id="UP001497623">
    <property type="component" value="Unassembled WGS sequence"/>
</dbReference>
<evidence type="ECO:0000256" key="1">
    <source>
        <dbReference type="SAM" id="MobiDB-lite"/>
    </source>
</evidence>
<gene>
    <name evidence="2" type="ORF">MNOR_LOCUS26423</name>
</gene>
<dbReference type="SUPFAM" id="SSF56436">
    <property type="entry name" value="C-type lectin-like"/>
    <property type="match status" value="1"/>
</dbReference>
<dbReference type="EMBL" id="CAXKWB010026384">
    <property type="protein sequence ID" value="CAL4130110.1"/>
    <property type="molecule type" value="Genomic_DNA"/>
</dbReference>
<evidence type="ECO:0000313" key="3">
    <source>
        <dbReference type="Proteomes" id="UP001497623"/>
    </source>
</evidence>
<feature type="region of interest" description="Disordered" evidence="1">
    <location>
        <begin position="104"/>
        <end position="136"/>
    </location>
</feature>
<evidence type="ECO:0008006" key="4">
    <source>
        <dbReference type="Google" id="ProtNLM"/>
    </source>
</evidence>
<feature type="compositionally biased region" description="Polar residues" evidence="1">
    <location>
        <begin position="125"/>
        <end position="136"/>
    </location>
</feature>
<organism evidence="2 3">
    <name type="scientific">Meganyctiphanes norvegica</name>
    <name type="common">Northern krill</name>
    <name type="synonym">Thysanopoda norvegica</name>
    <dbReference type="NCBI Taxonomy" id="48144"/>
    <lineage>
        <taxon>Eukaryota</taxon>
        <taxon>Metazoa</taxon>
        <taxon>Ecdysozoa</taxon>
        <taxon>Arthropoda</taxon>
        <taxon>Crustacea</taxon>
        <taxon>Multicrustacea</taxon>
        <taxon>Malacostraca</taxon>
        <taxon>Eumalacostraca</taxon>
        <taxon>Eucarida</taxon>
        <taxon>Euphausiacea</taxon>
        <taxon>Euphausiidae</taxon>
        <taxon>Meganyctiphanes</taxon>
    </lineage>
</organism>
<reference evidence="2 3" key="1">
    <citation type="submission" date="2024-05" db="EMBL/GenBank/DDBJ databases">
        <authorList>
            <person name="Wallberg A."/>
        </authorList>
    </citation>
    <scope>NUCLEOTIDE SEQUENCE [LARGE SCALE GENOMIC DNA]</scope>
</reference>